<evidence type="ECO:0000256" key="1">
    <source>
        <dbReference type="ARBA" id="ARBA00011975"/>
    </source>
</evidence>
<dbReference type="EMBL" id="AY129338">
    <property type="protein sequence ID" value="AAN12767.1"/>
    <property type="molecule type" value="Genomic_DNA"/>
</dbReference>
<dbReference type="REBASE" id="7113">
    <property type="entry name" value="M.MsmomegaORF127P"/>
</dbReference>
<dbReference type="GO" id="GO:0032259">
    <property type="term" value="P:methylation"/>
    <property type="evidence" value="ECO:0007669"/>
    <property type="project" value="UniProtKB-KW"/>
</dbReference>
<feature type="region of interest" description="Disordered" evidence="7">
    <location>
        <begin position="187"/>
        <end position="214"/>
    </location>
</feature>
<dbReference type="Proteomes" id="UP000000963">
    <property type="component" value="Segment"/>
</dbReference>
<evidence type="ECO:0000256" key="2">
    <source>
        <dbReference type="ARBA" id="ARBA00022603"/>
    </source>
</evidence>
<dbReference type="PANTHER" id="PTHR10629">
    <property type="entry name" value="CYTOSINE-SPECIFIC METHYLTRANSFERASE"/>
    <property type="match status" value="1"/>
</dbReference>
<dbReference type="PRINTS" id="PR00105">
    <property type="entry name" value="C5METTRFRASE"/>
</dbReference>
<evidence type="ECO:0000313" key="8">
    <source>
        <dbReference type="EMBL" id="AAN12767.1"/>
    </source>
</evidence>
<evidence type="ECO:0000256" key="7">
    <source>
        <dbReference type="SAM" id="MobiDB-lite"/>
    </source>
</evidence>
<protein>
    <recommendedName>
        <fullName evidence="1">DNA (cytosine-5-)-methyltransferase</fullName>
        <ecNumber evidence="1">2.1.1.37</ecNumber>
    </recommendedName>
</protein>
<evidence type="ECO:0000256" key="3">
    <source>
        <dbReference type="ARBA" id="ARBA00022679"/>
    </source>
</evidence>
<organism evidence="8 9">
    <name type="scientific">Mycobacterium phage Omega</name>
    <name type="common">Mycobacteriophage Omega</name>
    <dbReference type="NCBI Taxonomy" id="2907835"/>
    <lineage>
        <taxon>Viruses</taxon>
        <taxon>Duplodnaviria</taxon>
        <taxon>Heunggongvirae</taxon>
        <taxon>Uroviricota</taxon>
        <taxon>Caudoviricetes</taxon>
        <taxon>Omegavirus</taxon>
        <taxon>Omegavirus omega</taxon>
    </lineage>
</organism>
<keyword evidence="2 5" id="KW-0489">Methyltransferase</keyword>
<evidence type="ECO:0000256" key="6">
    <source>
        <dbReference type="RuleBase" id="RU000416"/>
    </source>
</evidence>
<evidence type="ECO:0000313" key="9">
    <source>
        <dbReference type="Proteomes" id="UP000000963"/>
    </source>
</evidence>
<dbReference type="GO" id="GO:0003886">
    <property type="term" value="F:DNA (cytosine-5-)-methyltransferase activity"/>
    <property type="evidence" value="ECO:0007669"/>
    <property type="project" value="UniProtKB-EC"/>
</dbReference>
<dbReference type="SUPFAM" id="SSF53335">
    <property type="entry name" value="S-adenosyl-L-methionine-dependent methyltransferases"/>
    <property type="match status" value="1"/>
</dbReference>
<feature type="active site" evidence="5">
    <location>
        <position position="79"/>
    </location>
</feature>
<dbReference type="InterPro" id="IPR001525">
    <property type="entry name" value="C5_MeTfrase"/>
</dbReference>
<dbReference type="RefSeq" id="NP_818425.1">
    <property type="nucleotide sequence ID" value="NC_004688.1"/>
</dbReference>
<keyword evidence="4 5" id="KW-0949">S-adenosyl-L-methionine</keyword>
<dbReference type="Pfam" id="PF00145">
    <property type="entry name" value="DNA_methylase"/>
    <property type="match status" value="1"/>
</dbReference>
<dbReference type="KEGG" id="vg:1260146"/>
<proteinExistence type="inferred from homology"/>
<keyword evidence="9" id="KW-1185">Reference proteome</keyword>
<dbReference type="GO" id="GO:0044027">
    <property type="term" value="P:negative regulation of gene expression via chromosomal CpG island methylation"/>
    <property type="evidence" value="ECO:0007669"/>
    <property type="project" value="TreeGrafter"/>
</dbReference>
<gene>
    <name evidence="8" type="primary">127</name>
    <name evidence="8" type="ORF">PBI_OMEGA_127</name>
</gene>
<accession>Q854E1</accession>
<name>Q854E1_BPMOM</name>
<dbReference type="NCBIfam" id="TIGR00675">
    <property type="entry name" value="dcm"/>
    <property type="match status" value="1"/>
</dbReference>
<sequence length="247" mass="26292">MTLTHVDLFAGIGGFSLTLQRAGAKTVANVEIDKNCRQILARHYPDAVQFDDIKNVSGDDLRSVGFVPERGILTGGFPCQDISAAGRGAGLAGERSGLFWEIVRLLNELHPKWFILENVPRLLSIHGGRDMGTVVGALAGSGYGLAWRVLDAQFTGVPQRRRRIFIVGHLGDSGRASAEILFERQGVSGDSAEDREAGAEAAGATRASAENDRGRMTVSTLQGGGKRGYRIDAEAAAGGHLQIQSPL</sequence>
<keyword evidence="3 5" id="KW-0808">Transferase</keyword>
<evidence type="ECO:0000256" key="4">
    <source>
        <dbReference type="ARBA" id="ARBA00022691"/>
    </source>
</evidence>
<dbReference type="InterPro" id="IPR029063">
    <property type="entry name" value="SAM-dependent_MTases_sf"/>
</dbReference>
<dbReference type="InterPro" id="IPR050390">
    <property type="entry name" value="C5-Methyltransferase"/>
</dbReference>
<comment type="similarity">
    <text evidence="5 6">Belongs to the class I-like SAM-binding methyltransferase superfamily. C5-methyltransferase family.</text>
</comment>
<evidence type="ECO:0000256" key="5">
    <source>
        <dbReference type="PROSITE-ProRule" id="PRU01016"/>
    </source>
</evidence>
<reference evidence="8 9" key="1">
    <citation type="journal article" date="2003" name="Cell">
        <title>Origins of highly mosaic mycobacteriophage genomes.</title>
        <authorList>
            <person name="Pedulla M.L."/>
            <person name="Ford M.E."/>
            <person name="Houtz J.M."/>
            <person name="Karthikeyan T."/>
            <person name="Wadsworth C."/>
            <person name="Lewis J.A."/>
            <person name="Jacobs-Sera D."/>
            <person name="Falbo J."/>
            <person name="Gross J."/>
            <person name="Pannunzio N.R."/>
            <person name="Brucker W."/>
            <person name="Kumar V."/>
            <person name="Kandasamy J."/>
            <person name="Keenan L."/>
            <person name="Bardarov S."/>
            <person name="Kriakov J."/>
            <person name="Lawrence J.G."/>
            <person name="Jacobs W.R. Jr."/>
            <person name="Hendrix R.W."/>
            <person name="Hatfull G.F."/>
        </authorList>
    </citation>
    <scope>NUCLEOTIDE SEQUENCE</scope>
</reference>
<dbReference type="GO" id="GO:0003677">
    <property type="term" value="F:DNA binding"/>
    <property type="evidence" value="ECO:0007669"/>
    <property type="project" value="TreeGrafter"/>
</dbReference>
<dbReference type="PANTHER" id="PTHR10629:SF52">
    <property type="entry name" value="DNA (CYTOSINE-5)-METHYLTRANSFERASE 1"/>
    <property type="match status" value="1"/>
</dbReference>
<organismHost>
    <name type="scientific">Mycolicibacterium smegmatis</name>
    <name type="common">Mycobacterium smegmatis</name>
    <dbReference type="NCBI Taxonomy" id="1772"/>
</organismHost>
<dbReference type="PROSITE" id="PS51679">
    <property type="entry name" value="SAM_MT_C5"/>
    <property type="match status" value="1"/>
</dbReference>
<dbReference type="Gene3D" id="3.40.50.150">
    <property type="entry name" value="Vaccinia Virus protein VP39"/>
    <property type="match status" value="1"/>
</dbReference>
<feature type="compositionally biased region" description="Low complexity" evidence="7">
    <location>
        <begin position="199"/>
        <end position="208"/>
    </location>
</feature>
<dbReference type="EC" id="2.1.1.37" evidence="1"/>